<proteinExistence type="predicted"/>
<gene>
    <name evidence="1" type="ORF">GHNINEIG_00198</name>
</gene>
<keyword evidence="2" id="KW-1185">Reference proteome</keyword>
<dbReference type="AlphaFoldDB" id="A0A4V1C8K0"/>
<protein>
    <submittedName>
        <fullName evidence="1">Uncharacterized protein</fullName>
    </submittedName>
</protein>
<accession>A0A4V1C8K0</accession>
<organism evidence="1 2">
    <name type="scientific">Hydrogenovibrio crunogenus</name>
    <dbReference type="NCBI Taxonomy" id="39765"/>
    <lineage>
        <taxon>Bacteria</taxon>
        <taxon>Pseudomonadati</taxon>
        <taxon>Pseudomonadota</taxon>
        <taxon>Gammaproteobacteria</taxon>
        <taxon>Thiotrichales</taxon>
        <taxon>Piscirickettsiaceae</taxon>
        <taxon>Hydrogenovibrio</taxon>
    </lineage>
</organism>
<evidence type="ECO:0000313" key="1">
    <source>
        <dbReference type="EMBL" id="QBZ82174.1"/>
    </source>
</evidence>
<dbReference type="RefSeq" id="WP_135794927.1">
    <property type="nucleotide sequence ID" value="NZ_CP032096.1"/>
</dbReference>
<dbReference type="EMBL" id="CP032096">
    <property type="protein sequence ID" value="QBZ82174.1"/>
    <property type="molecule type" value="Genomic_DNA"/>
</dbReference>
<sequence length="114" mass="13510">MMSFKDYLACDDVNKITDVTDQFHYEDISNEHRDEDSQLVSCGQDDSYNELKYIYNQHLSVYVEEGDITKEQAIKALCEVCHMFDSERRNRDEFYHKLSRLLEVEVPFPGCRGR</sequence>
<dbReference type="Proteomes" id="UP000296201">
    <property type="component" value="Chromosome"/>
</dbReference>
<name>A0A4V1C8K0_9GAMM</name>
<dbReference type="OrthoDB" id="6898582at2"/>
<evidence type="ECO:0000313" key="2">
    <source>
        <dbReference type="Proteomes" id="UP000296201"/>
    </source>
</evidence>
<reference evidence="1 2" key="1">
    <citation type="submission" date="2018-08" db="EMBL/GenBank/DDBJ databases">
        <title>Horizontal acquisition of hydrogen conversion ability and other habitat adaptations in Hydrogenovibrio crunogenus strains.</title>
        <authorList>
            <person name="Gonnella G."/>
            <person name="Adam N."/>
            <person name="Perner M."/>
        </authorList>
    </citation>
    <scope>NUCLEOTIDE SEQUENCE [LARGE SCALE GENOMIC DNA]</scope>
    <source>
        <strain evidence="1 2">SP-41</strain>
    </source>
</reference>